<dbReference type="RefSeq" id="WP_017173680.1">
    <property type="nucleotide sequence ID" value="NZ_CAWLZN010000002.1"/>
</dbReference>
<evidence type="ECO:0000313" key="2">
    <source>
        <dbReference type="Proteomes" id="UP001199206"/>
    </source>
</evidence>
<dbReference type="EMBL" id="JAJGQJ010000057">
    <property type="protein sequence ID" value="MCC4621906.1"/>
    <property type="molecule type" value="Genomic_DNA"/>
</dbReference>
<reference evidence="1 2" key="1">
    <citation type="submission" date="2021-10" db="EMBL/GenBank/DDBJ databases">
        <title>Genome sequencing of Xanthomonas strains from NCPPB.</title>
        <authorList>
            <person name="Hussein R."/>
            <person name="Harrison J."/>
            <person name="Studholme D.J."/>
            <person name="Vicente J."/>
            <person name="Grant M."/>
        </authorList>
    </citation>
    <scope>NUCLEOTIDE SEQUENCE [LARGE SCALE GENOMIC DNA]</scope>
    <source>
        <strain evidence="1 2">NCPPB 101</strain>
    </source>
</reference>
<organism evidence="1 2">
    <name type="scientific">Xanthomonas cassavae CFBP 4642</name>
    <dbReference type="NCBI Taxonomy" id="1219375"/>
    <lineage>
        <taxon>Bacteria</taxon>
        <taxon>Pseudomonadati</taxon>
        <taxon>Pseudomonadota</taxon>
        <taxon>Gammaproteobacteria</taxon>
        <taxon>Lysobacterales</taxon>
        <taxon>Lysobacteraceae</taxon>
        <taxon>Xanthomonas</taxon>
    </lineage>
</organism>
<evidence type="ECO:0000313" key="1">
    <source>
        <dbReference type="EMBL" id="MCC4621906.1"/>
    </source>
</evidence>
<keyword evidence="2" id="KW-1185">Reference proteome</keyword>
<comment type="caution">
    <text evidence="1">The sequence shown here is derived from an EMBL/GenBank/DDBJ whole genome shotgun (WGS) entry which is preliminary data.</text>
</comment>
<sequence>MTDENTAELDALRERIAADGRWWRAVIGVASLIRERLVTPSLSRREYADDFAFLRIELAEAMTGGAALIEYGVRVGRDSHTVGVVTGRWTGTGLEDVRAWNEGLPCELAEAWRWIERGGLDEMPELRAAQRARWTGH</sequence>
<proteinExistence type="predicted"/>
<name>A0ABS8HKS2_9XANT</name>
<accession>A0ABS8HKS2</accession>
<protein>
    <submittedName>
        <fullName evidence="1">Uncharacterized protein</fullName>
    </submittedName>
</protein>
<dbReference type="Proteomes" id="UP001199206">
    <property type="component" value="Unassembled WGS sequence"/>
</dbReference>
<gene>
    <name evidence="1" type="ORF">LL965_18205</name>
</gene>